<comment type="caution">
    <text evidence="1">The sequence shown here is derived from an EMBL/GenBank/DDBJ whole genome shotgun (WGS) entry which is preliminary data.</text>
</comment>
<gene>
    <name evidence="1" type="ORF">BVC80_9047g28</name>
</gene>
<reference evidence="1 2" key="1">
    <citation type="journal article" date="2017" name="Mol. Plant">
        <title>The Genome of Medicinal Plant Macleaya cordata Provides New Insights into Benzylisoquinoline Alkaloids Metabolism.</title>
        <authorList>
            <person name="Liu X."/>
            <person name="Liu Y."/>
            <person name="Huang P."/>
            <person name="Ma Y."/>
            <person name="Qing Z."/>
            <person name="Tang Q."/>
            <person name="Cao H."/>
            <person name="Cheng P."/>
            <person name="Zheng Y."/>
            <person name="Yuan Z."/>
            <person name="Zhou Y."/>
            <person name="Liu J."/>
            <person name="Tang Z."/>
            <person name="Zhuo Y."/>
            <person name="Zhang Y."/>
            <person name="Yu L."/>
            <person name="Huang J."/>
            <person name="Yang P."/>
            <person name="Peng Q."/>
            <person name="Zhang J."/>
            <person name="Jiang W."/>
            <person name="Zhang Z."/>
            <person name="Lin K."/>
            <person name="Ro D.K."/>
            <person name="Chen X."/>
            <person name="Xiong X."/>
            <person name="Shang Y."/>
            <person name="Huang S."/>
            <person name="Zeng J."/>
        </authorList>
    </citation>
    <scope>NUCLEOTIDE SEQUENCE [LARGE SCALE GENOMIC DNA]</scope>
    <source>
        <strain evidence="2">cv. BLH2017</strain>
        <tissue evidence="1">Root</tissue>
    </source>
</reference>
<dbReference type="AlphaFoldDB" id="A0A200R2Z1"/>
<dbReference type="Proteomes" id="UP000195402">
    <property type="component" value="Unassembled WGS sequence"/>
</dbReference>
<proteinExistence type="predicted"/>
<dbReference type="InParanoid" id="A0A200R2Z1"/>
<evidence type="ECO:0000313" key="1">
    <source>
        <dbReference type="EMBL" id="OVA17076.1"/>
    </source>
</evidence>
<name>A0A200R2Z1_MACCD</name>
<keyword evidence="2" id="KW-1185">Reference proteome</keyword>
<evidence type="ECO:0000313" key="2">
    <source>
        <dbReference type="Proteomes" id="UP000195402"/>
    </source>
</evidence>
<organism evidence="1 2">
    <name type="scientific">Macleaya cordata</name>
    <name type="common">Five-seeded plume-poppy</name>
    <name type="synonym">Bocconia cordata</name>
    <dbReference type="NCBI Taxonomy" id="56857"/>
    <lineage>
        <taxon>Eukaryota</taxon>
        <taxon>Viridiplantae</taxon>
        <taxon>Streptophyta</taxon>
        <taxon>Embryophyta</taxon>
        <taxon>Tracheophyta</taxon>
        <taxon>Spermatophyta</taxon>
        <taxon>Magnoliopsida</taxon>
        <taxon>Ranunculales</taxon>
        <taxon>Papaveraceae</taxon>
        <taxon>Papaveroideae</taxon>
        <taxon>Macleaya</taxon>
    </lineage>
</organism>
<sequence>MEEQRISSTLVLFQLSTISGIFCEKNGGYLSPHAAASTSASAGVFLSKYRRHSPGIS</sequence>
<accession>A0A200R2Z1</accession>
<dbReference type="EMBL" id="MVGT01000454">
    <property type="protein sequence ID" value="OVA17076.1"/>
    <property type="molecule type" value="Genomic_DNA"/>
</dbReference>
<protein>
    <submittedName>
        <fullName evidence="1">Uncharacterized protein</fullName>
    </submittedName>
</protein>